<dbReference type="AlphaFoldDB" id="A0A936NCY8"/>
<name>A0A936NCY8_9ACTN</name>
<gene>
    <name evidence="1" type="ORF">IPN02_07895</name>
</gene>
<comment type="caution">
    <text evidence="1">The sequence shown here is derived from an EMBL/GenBank/DDBJ whole genome shotgun (WGS) entry which is preliminary data.</text>
</comment>
<reference evidence="1 2" key="1">
    <citation type="submission" date="2020-10" db="EMBL/GenBank/DDBJ databases">
        <title>Connecting structure to function with the recovery of over 1000 high-quality activated sludge metagenome-assembled genomes encoding full-length rRNA genes using long-read sequencing.</title>
        <authorList>
            <person name="Singleton C.M."/>
            <person name="Petriglieri F."/>
            <person name="Kristensen J.M."/>
            <person name="Kirkegaard R.H."/>
            <person name="Michaelsen T.Y."/>
            <person name="Andersen M.H."/>
            <person name="Karst S.M."/>
            <person name="Dueholm M.S."/>
            <person name="Nielsen P.H."/>
            <person name="Albertsen M."/>
        </authorList>
    </citation>
    <scope>NUCLEOTIDE SEQUENCE [LARGE SCALE GENOMIC DNA]</scope>
    <source>
        <strain evidence="1">Lyne_18-Q3-R50-59_MAXAC.006</strain>
    </source>
</reference>
<evidence type="ECO:0000313" key="2">
    <source>
        <dbReference type="Proteomes" id="UP000727993"/>
    </source>
</evidence>
<evidence type="ECO:0000313" key="1">
    <source>
        <dbReference type="EMBL" id="MBK9296752.1"/>
    </source>
</evidence>
<organism evidence="1 2">
    <name type="scientific">Candidatus Neomicrothrix subdominans</name>
    <dbReference type="NCBI Taxonomy" id="2954438"/>
    <lineage>
        <taxon>Bacteria</taxon>
        <taxon>Bacillati</taxon>
        <taxon>Actinomycetota</taxon>
        <taxon>Acidimicrobiia</taxon>
        <taxon>Acidimicrobiales</taxon>
        <taxon>Microthrixaceae</taxon>
        <taxon>Candidatus Neomicrothrix</taxon>
    </lineage>
</organism>
<dbReference type="Proteomes" id="UP000727993">
    <property type="component" value="Unassembled WGS sequence"/>
</dbReference>
<sequence>MTTDIAPTPAAKPTDEQMLQAHALYLAKIEAAAVAYEEAVAAEKAAIALRTQLIGDAVHEMGIPNRIILQACSSLTPMKVTRDLRRYEKQCDTSG</sequence>
<accession>A0A936NCY8</accession>
<proteinExistence type="predicted"/>
<dbReference type="EMBL" id="JADJZA010000005">
    <property type="protein sequence ID" value="MBK9296752.1"/>
    <property type="molecule type" value="Genomic_DNA"/>
</dbReference>
<protein>
    <submittedName>
        <fullName evidence="1">Uncharacterized protein</fullName>
    </submittedName>
</protein>